<dbReference type="PIRSF" id="PIRSF006162">
    <property type="entry name" value="PgpA"/>
    <property type="match status" value="1"/>
</dbReference>
<dbReference type="Pfam" id="PF04608">
    <property type="entry name" value="PgpA"/>
    <property type="match status" value="1"/>
</dbReference>
<evidence type="ECO:0000256" key="2">
    <source>
        <dbReference type="SAM" id="Phobius"/>
    </source>
</evidence>
<comment type="cofactor">
    <cofactor evidence="1">
        <name>Mg(2+)</name>
        <dbReference type="ChEBI" id="CHEBI:18420"/>
    </cofactor>
</comment>
<name>A0A3N1NQF9_9GAMM</name>
<keyword evidence="1 2" id="KW-0472">Membrane</keyword>
<feature type="transmembrane region" description="Helical" evidence="2">
    <location>
        <begin position="54"/>
        <end position="71"/>
    </location>
</feature>
<evidence type="ECO:0000256" key="1">
    <source>
        <dbReference type="PIRNR" id="PIRNR006162"/>
    </source>
</evidence>
<protein>
    <recommendedName>
        <fullName evidence="1">Phosphatidylglycerophosphatase A</fullName>
        <ecNumber evidence="1">3.1.3.27</ecNumber>
    </recommendedName>
    <alternativeName>
        <fullName evidence="1">Phosphatidylglycerolphosphate phosphatase A</fullName>
    </alternativeName>
</protein>
<dbReference type="GO" id="GO:0008962">
    <property type="term" value="F:phosphatidylglycerophosphatase activity"/>
    <property type="evidence" value="ECO:0007669"/>
    <property type="project" value="UniProtKB-EC"/>
</dbReference>
<evidence type="ECO:0000259" key="3">
    <source>
        <dbReference type="Pfam" id="PF04608"/>
    </source>
</evidence>
<evidence type="ECO:0000313" key="4">
    <source>
        <dbReference type="EMBL" id="ROQ18383.1"/>
    </source>
</evidence>
<keyword evidence="1" id="KW-0443">Lipid metabolism</keyword>
<keyword evidence="2" id="KW-1133">Transmembrane helix</keyword>
<dbReference type="PANTHER" id="PTHR36305">
    <property type="entry name" value="PHOSPHATIDYLGLYCEROPHOSPHATASE A"/>
    <property type="match status" value="1"/>
</dbReference>
<dbReference type="AlphaFoldDB" id="A0A3N1NQF9"/>
<comment type="pathway">
    <text evidence="1">Phospholipid metabolism; phosphatidylglycerol biosynthesis; phosphatidylglycerol from CDP-diacylglycerol: step 2/2.</text>
</comment>
<dbReference type="EMBL" id="RJUK01000002">
    <property type="protein sequence ID" value="ROQ18383.1"/>
    <property type="molecule type" value="Genomic_DNA"/>
</dbReference>
<gene>
    <name evidence="4" type="ORF">EDC38_2608</name>
</gene>
<evidence type="ECO:0000313" key="5">
    <source>
        <dbReference type="Proteomes" id="UP000273643"/>
    </source>
</evidence>
<dbReference type="CDD" id="cd06971">
    <property type="entry name" value="PgpA"/>
    <property type="match status" value="1"/>
</dbReference>
<keyword evidence="1" id="KW-0997">Cell inner membrane</keyword>
<reference evidence="4 5" key="1">
    <citation type="submission" date="2018-11" db="EMBL/GenBank/DDBJ databases">
        <title>Genomic Encyclopedia of Type Strains, Phase IV (KMG-IV): sequencing the most valuable type-strain genomes for metagenomic binning, comparative biology and taxonomic classification.</title>
        <authorList>
            <person name="Goeker M."/>
        </authorList>
    </citation>
    <scope>NUCLEOTIDE SEQUENCE [LARGE SCALE GENOMIC DNA]</scope>
    <source>
        <strain evidence="4 5">DSM 16974</strain>
    </source>
</reference>
<dbReference type="SUPFAM" id="SSF101307">
    <property type="entry name" value="YutG-like"/>
    <property type="match status" value="1"/>
</dbReference>
<feature type="transmembrane region" description="Helical" evidence="2">
    <location>
        <begin position="92"/>
        <end position="117"/>
    </location>
</feature>
<dbReference type="EC" id="3.1.3.27" evidence="1"/>
<keyword evidence="1" id="KW-0460">Magnesium</keyword>
<keyword evidence="1" id="KW-0442">Lipid degradation</keyword>
<dbReference type="GO" id="GO:0009395">
    <property type="term" value="P:phospholipid catabolic process"/>
    <property type="evidence" value="ECO:0007669"/>
    <property type="project" value="UniProtKB-KW"/>
</dbReference>
<dbReference type="GO" id="GO:0006655">
    <property type="term" value="P:phosphatidylglycerol biosynthetic process"/>
    <property type="evidence" value="ECO:0007669"/>
    <property type="project" value="UniProtKB-UniPathway"/>
</dbReference>
<keyword evidence="1" id="KW-1208">Phospholipid metabolism</keyword>
<keyword evidence="1" id="KW-0479">Metal-binding</keyword>
<dbReference type="InterPro" id="IPR036681">
    <property type="entry name" value="PgpA-like_sf"/>
</dbReference>
<dbReference type="PANTHER" id="PTHR36305:SF1">
    <property type="entry name" value="PHOSPHATIDYLGLYCEROPHOSPHATASE A"/>
    <property type="match status" value="1"/>
</dbReference>
<dbReference type="InterPro" id="IPR007686">
    <property type="entry name" value="YutG/PgpA"/>
</dbReference>
<keyword evidence="1" id="KW-0378">Hydrolase</keyword>
<keyword evidence="1" id="KW-1003">Cell membrane</keyword>
<feature type="domain" description="YutG/PgpA" evidence="3">
    <location>
        <begin position="20"/>
        <end position="157"/>
    </location>
</feature>
<dbReference type="UniPathway" id="UPA00084">
    <property type="reaction ID" value="UER00504"/>
</dbReference>
<dbReference type="RefSeq" id="WP_024462398.1">
    <property type="nucleotide sequence ID" value="NZ_RJUK01000002.1"/>
</dbReference>
<proteinExistence type="predicted"/>
<accession>A0A3N1NQF9</accession>
<comment type="function">
    <text evidence="1">Lipid phosphatase which dephosphorylates phosphatidylglycerophosphate (PGP) to phosphatidylglycerol (PG).</text>
</comment>
<keyword evidence="5" id="KW-1185">Reference proteome</keyword>
<feature type="transmembrane region" description="Helical" evidence="2">
    <location>
        <begin position="28"/>
        <end position="48"/>
    </location>
</feature>
<keyword evidence="1 2" id="KW-0812">Transmembrane</keyword>
<dbReference type="GO" id="GO:0046872">
    <property type="term" value="F:metal ion binding"/>
    <property type="evidence" value="ECO:0007669"/>
    <property type="project" value="UniProtKB-KW"/>
</dbReference>
<dbReference type="Proteomes" id="UP000273643">
    <property type="component" value="Unassembled WGS sequence"/>
</dbReference>
<keyword evidence="1" id="KW-0595">Phospholipid degradation</keyword>
<organism evidence="4 5">
    <name type="scientific">Marinimicrobium koreense</name>
    <dbReference type="NCBI Taxonomy" id="306545"/>
    <lineage>
        <taxon>Bacteria</taxon>
        <taxon>Pseudomonadati</taxon>
        <taxon>Pseudomonadota</taxon>
        <taxon>Gammaproteobacteria</taxon>
        <taxon>Cellvibrionales</taxon>
        <taxon>Cellvibrionaceae</taxon>
        <taxon>Marinimicrobium</taxon>
    </lineage>
</organism>
<sequence length="161" mass="18211">MSKPEYPSVATVLRNPDHLFAFGFGSGLLRPASGTFGTVAAIPIFWLIQDLSVPIYSLWLIVTFALGVYWCDRSSKALGVHDHGGIVWDEMVGYWLTMFLAPAGWLWMLLGFVLFRIFDVIKPWPINWLDRRVHGGFGIMIDDVLAAVYAWIILQTVAYFI</sequence>
<dbReference type="InterPro" id="IPR026037">
    <property type="entry name" value="PgpA"/>
</dbReference>
<dbReference type="OrthoDB" id="9804091at2"/>
<comment type="caution">
    <text evidence="4">The sequence shown here is derived from an EMBL/GenBank/DDBJ whole genome shotgun (WGS) entry which is preliminary data.</text>
</comment>
<dbReference type="GO" id="GO:0005886">
    <property type="term" value="C:plasma membrane"/>
    <property type="evidence" value="ECO:0007669"/>
    <property type="project" value="UniProtKB-SubCell"/>
</dbReference>
<feature type="transmembrane region" description="Helical" evidence="2">
    <location>
        <begin position="137"/>
        <end position="160"/>
    </location>
</feature>
<comment type="subcellular location">
    <subcellularLocation>
        <location evidence="1">Cell inner membrane</location>
        <topology evidence="1">Multi-pass membrane protein</topology>
    </subcellularLocation>
</comment>
<comment type="catalytic activity">
    <reaction evidence="1">
        <text>a 1,2-diacyl-sn-glycero-3-phospho-(1'-sn-glycero-3'-phosphate) + H2O = a 1,2-diacyl-sn-glycero-3-phospho-(1'-sn-glycerol) + phosphate</text>
        <dbReference type="Rhea" id="RHEA:33751"/>
        <dbReference type="ChEBI" id="CHEBI:15377"/>
        <dbReference type="ChEBI" id="CHEBI:43474"/>
        <dbReference type="ChEBI" id="CHEBI:60110"/>
        <dbReference type="ChEBI" id="CHEBI:64716"/>
        <dbReference type="EC" id="3.1.3.27"/>
    </reaction>
</comment>